<dbReference type="Pfam" id="PF02362">
    <property type="entry name" value="B3"/>
    <property type="match status" value="1"/>
</dbReference>
<dbReference type="PANTHER" id="PTHR31920:SF129">
    <property type="entry name" value="B3 DOMAIN-CONTAINING TRANSCRIPTION FACTOR VRN1-LIKE"/>
    <property type="match status" value="1"/>
</dbReference>
<keyword evidence="2" id="KW-0805">Transcription regulation</keyword>
<dbReference type="GO" id="GO:0003677">
    <property type="term" value="F:DNA binding"/>
    <property type="evidence" value="ECO:0007669"/>
    <property type="project" value="UniProtKB-KW"/>
</dbReference>
<comment type="subcellular location">
    <subcellularLocation>
        <location evidence="1">Nucleus</location>
    </subcellularLocation>
</comment>
<sequence>MIGRVWTSIAQVKYMFTNLPAEKSPLDTHSADEMTSRRKPTNFYSVILSGNFNKTSIRIPNRFIRGHRKKILLNDVVLIVSDEKVWHSGWMVSGDGKLWLQKGWPEFAHHYRIRYGHLLLFKHLGKSVFRVTIFDSSNCEIDSPIETPKLKKEIDQYVTEDDEIEGKVLNFLLNPPRFRDVPRVSSLGNCSFSR</sequence>
<evidence type="ECO:0000256" key="2">
    <source>
        <dbReference type="ARBA" id="ARBA00023015"/>
    </source>
</evidence>
<gene>
    <name evidence="7" type="ORF">OSB04_000213</name>
</gene>
<evidence type="ECO:0000256" key="5">
    <source>
        <dbReference type="ARBA" id="ARBA00023242"/>
    </source>
</evidence>
<proteinExistence type="predicted"/>
<dbReference type="CDD" id="cd10017">
    <property type="entry name" value="B3_DNA"/>
    <property type="match status" value="1"/>
</dbReference>
<dbReference type="PANTHER" id="PTHR31920">
    <property type="entry name" value="B3 DOMAIN-CONTAINING"/>
    <property type="match status" value="1"/>
</dbReference>
<dbReference type="PROSITE" id="PS50863">
    <property type="entry name" value="B3"/>
    <property type="match status" value="1"/>
</dbReference>
<organism evidence="7 8">
    <name type="scientific">Centaurea solstitialis</name>
    <name type="common">yellow star-thistle</name>
    <dbReference type="NCBI Taxonomy" id="347529"/>
    <lineage>
        <taxon>Eukaryota</taxon>
        <taxon>Viridiplantae</taxon>
        <taxon>Streptophyta</taxon>
        <taxon>Embryophyta</taxon>
        <taxon>Tracheophyta</taxon>
        <taxon>Spermatophyta</taxon>
        <taxon>Magnoliopsida</taxon>
        <taxon>eudicotyledons</taxon>
        <taxon>Gunneridae</taxon>
        <taxon>Pentapetalae</taxon>
        <taxon>asterids</taxon>
        <taxon>campanulids</taxon>
        <taxon>Asterales</taxon>
        <taxon>Asteraceae</taxon>
        <taxon>Carduoideae</taxon>
        <taxon>Cardueae</taxon>
        <taxon>Centaureinae</taxon>
        <taxon>Centaurea</taxon>
    </lineage>
</organism>
<evidence type="ECO:0000259" key="6">
    <source>
        <dbReference type="PROSITE" id="PS50863"/>
    </source>
</evidence>
<evidence type="ECO:0000256" key="1">
    <source>
        <dbReference type="ARBA" id="ARBA00004123"/>
    </source>
</evidence>
<dbReference type="SUPFAM" id="SSF101936">
    <property type="entry name" value="DNA-binding pseudobarrel domain"/>
    <property type="match status" value="1"/>
</dbReference>
<dbReference type="InterPro" id="IPR050655">
    <property type="entry name" value="Plant_B3_domain"/>
</dbReference>
<dbReference type="InterPro" id="IPR015300">
    <property type="entry name" value="DNA-bd_pseudobarrel_sf"/>
</dbReference>
<dbReference type="Gene3D" id="2.40.330.10">
    <property type="entry name" value="DNA-binding pseudobarrel domain"/>
    <property type="match status" value="1"/>
</dbReference>
<dbReference type="GO" id="GO:0005634">
    <property type="term" value="C:nucleus"/>
    <property type="evidence" value="ECO:0007669"/>
    <property type="project" value="UniProtKB-SubCell"/>
</dbReference>
<dbReference type="AlphaFoldDB" id="A0AA38WKG6"/>
<comment type="caution">
    <text evidence="7">The sequence shown here is derived from an EMBL/GenBank/DDBJ whole genome shotgun (WGS) entry which is preliminary data.</text>
</comment>
<evidence type="ECO:0000256" key="4">
    <source>
        <dbReference type="ARBA" id="ARBA00023163"/>
    </source>
</evidence>
<dbReference type="SMART" id="SM01019">
    <property type="entry name" value="B3"/>
    <property type="match status" value="1"/>
</dbReference>
<keyword evidence="8" id="KW-1185">Reference proteome</keyword>
<evidence type="ECO:0000256" key="3">
    <source>
        <dbReference type="ARBA" id="ARBA00023125"/>
    </source>
</evidence>
<keyword evidence="5" id="KW-0539">Nucleus</keyword>
<evidence type="ECO:0000313" key="7">
    <source>
        <dbReference type="EMBL" id="KAJ9564247.1"/>
    </source>
</evidence>
<dbReference type="Proteomes" id="UP001172457">
    <property type="component" value="Chromosome 1"/>
</dbReference>
<keyword evidence="3" id="KW-0238">DNA-binding</keyword>
<accession>A0AA38WKG6</accession>
<reference evidence="7" key="1">
    <citation type="submission" date="2023-03" db="EMBL/GenBank/DDBJ databases">
        <title>Chromosome-scale reference genome and RAD-based genetic map of yellow starthistle (Centaurea solstitialis) reveal putative structural variation and QTLs associated with invader traits.</title>
        <authorList>
            <person name="Reatini B."/>
            <person name="Cang F.A."/>
            <person name="Jiang Q."/>
            <person name="Mckibben M.T.W."/>
            <person name="Barker M.S."/>
            <person name="Rieseberg L.H."/>
            <person name="Dlugosch K.M."/>
        </authorList>
    </citation>
    <scope>NUCLEOTIDE SEQUENCE</scope>
    <source>
        <strain evidence="7">CAN-66</strain>
        <tissue evidence="7">Leaf</tissue>
    </source>
</reference>
<dbReference type="InterPro" id="IPR003340">
    <property type="entry name" value="B3_DNA-bd"/>
</dbReference>
<evidence type="ECO:0000313" key="8">
    <source>
        <dbReference type="Proteomes" id="UP001172457"/>
    </source>
</evidence>
<feature type="domain" description="TF-B3" evidence="6">
    <location>
        <begin position="42"/>
        <end position="137"/>
    </location>
</feature>
<protein>
    <recommendedName>
        <fullName evidence="6">TF-B3 domain-containing protein</fullName>
    </recommendedName>
</protein>
<dbReference type="EMBL" id="JARYMX010000001">
    <property type="protein sequence ID" value="KAJ9564247.1"/>
    <property type="molecule type" value="Genomic_DNA"/>
</dbReference>
<name>A0AA38WKG6_9ASTR</name>
<keyword evidence="4" id="KW-0804">Transcription</keyword>